<keyword evidence="5 11" id="KW-0337">GPI-anchor biosynthesis</keyword>
<keyword evidence="13" id="KW-1185">Reference proteome</keyword>
<dbReference type="STRING" id="1745343.A0A2J6QDM3"/>
<dbReference type="PANTHER" id="PTHR28533:SF1">
    <property type="entry name" value="PROTEIN PBN1"/>
    <property type="match status" value="1"/>
</dbReference>
<evidence type="ECO:0000256" key="11">
    <source>
        <dbReference type="RuleBase" id="RU366056"/>
    </source>
</evidence>
<proteinExistence type="inferred from homology"/>
<keyword evidence="7 11" id="KW-0256">Endoplasmic reticulum</keyword>
<dbReference type="GO" id="GO:0005789">
    <property type="term" value="C:endoplasmic reticulum membrane"/>
    <property type="evidence" value="ECO:0007669"/>
    <property type="project" value="UniProtKB-SubCell"/>
</dbReference>
<dbReference type="Proteomes" id="UP000235672">
    <property type="component" value="Unassembled WGS sequence"/>
</dbReference>
<protein>
    <recommendedName>
        <fullName evidence="4 11">Protein PBN1</fullName>
    </recommendedName>
</protein>
<dbReference type="AlphaFoldDB" id="A0A2J6QDM3"/>
<evidence type="ECO:0000256" key="8">
    <source>
        <dbReference type="ARBA" id="ARBA00022989"/>
    </source>
</evidence>
<dbReference type="InterPro" id="IPR042322">
    <property type="entry name" value="Pbn1"/>
</dbReference>
<accession>A0A2J6QDM3</accession>
<reference evidence="12 13" key="1">
    <citation type="submission" date="2016-05" db="EMBL/GenBank/DDBJ databases">
        <title>A degradative enzymes factory behind the ericoid mycorrhizal symbiosis.</title>
        <authorList>
            <consortium name="DOE Joint Genome Institute"/>
            <person name="Martino E."/>
            <person name="Morin E."/>
            <person name="Grelet G."/>
            <person name="Kuo A."/>
            <person name="Kohler A."/>
            <person name="Daghino S."/>
            <person name="Barry K."/>
            <person name="Choi C."/>
            <person name="Cichocki N."/>
            <person name="Clum A."/>
            <person name="Copeland A."/>
            <person name="Hainaut M."/>
            <person name="Haridas S."/>
            <person name="Labutti K."/>
            <person name="Lindquist E."/>
            <person name="Lipzen A."/>
            <person name="Khouja H.-R."/>
            <person name="Murat C."/>
            <person name="Ohm R."/>
            <person name="Olson A."/>
            <person name="Spatafora J."/>
            <person name="Veneault-Fourrey C."/>
            <person name="Henrissat B."/>
            <person name="Grigoriev I."/>
            <person name="Martin F."/>
            <person name="Perotto S."/>
        </authorList>
    </citation>
    <scope>NUCLEOTIDE SEQUENCE [LARGE SCALE GENOMIC DNA]</scope>
    <source>
        <strain evidence="12 13">UAMH 7357</strain>
    </source>
</reference>
<dbReference type="InterPro" id="IPR013233">
    <property type="entry name" value="PIG-X/PBN1"/>
</dbReference>
<evidence type="ECO:0000256" key="7">
    <source>
        <dbReference type="ARBA" id="ARBA00022824"/>
    </source>
</evidence>
<dbReference type="GO" id="GO:0000030">
    <property type="term" value="F:mannosyltransferase activity"/>
    <property type="evidence" value="ECO:0007669"/>
    <property type="project" value="TreeGrafter"/>
</dbReference>
<evidence type="ECO:0000256" key="6">
    <source>
        <dbReference type="ARBA" id="ARBA00022692"/>
    </source>
</evidence>
<sequence>MRQRITYLQEPQDSVDPSTLKVTKNSISATNVKAAREEKITFGLKELPQELVKVLEDSHELHVRWVNEAPYEAITPLVSRLSSGLHVFYTPQRNSNTSTLLCPMLKKAFSDNLDCKSPEKSFTTLPIERFSHSAALQYYSPLPNLYKLVLYVLENLCDPGSDSYRVECEARALSLKAASYVDLNYDTISHALTLIASFPPATQSISLANSFPGSSRLEVGILSIEKPLEPEELSLGGFLTVIGEDSKTSPTLFSFPARHHPTSQSFTSAFKIPTGLHPTLQLNITDAKPPMDDRSCSLHAHLMLPKQVFADKYQLFDPLFMSSKGLKSVHYITSPVDLEAPAYTTDLWGSSVLIEIAPLNSSSPSSSMAEIPLHLRYLRPNSGSNGQEKLEIPYPVLFWACTADEGSKFPINPFDRANIGYDGLFGPRTIFWHLNPEAHEGYEGKERLVSGLSVPVLDLDRSSYVEAGTAWVVGLGFLWVLWCLWDVWKGSGFSARKDGVAKEKKVQ</sequence>
<dbReference type="Pfam" id="PF08320">
    <property type="entry name" value="PIG-X"/>
    <property type="match status" value="1"/>
</dbReference>
<evidence type="ECO:0000313" key="13">
    <source>
        <dbReference type="Proteomes" id="UP000235672"/>
    </source>
</evidence>
<comment type="similarity">
    <text evidence="3 11">Belongs to the PIGX family.</text>
</comment>
<dbReference type="SMART" id="SM00780">
    <property type="entry name" value="PIG-X"/>
    <property type="match status" value="1"/>
</dbReference>
<evidence type="ECO:0000313" key="12">
    <source>
        <dbReference type="EMBL" id="PMD24362.1"/>
    </source>
</evidence>
<organism evidence="12 13">
    <name type="scientific">Hyaloscypha hepaticicola</name>
    <dbReference type="NCBI Taxonomy" id="2082293"/>
    <lineage>
        <taxon>Eukaryota</taxon>
        <taxon>Fungi</taxon>
        <taxon>Dikarya</taxon>
        <taxon>Ascomycota</taxon>
        <taxon>Pezizomycotina</taxon>
        <taxon>Leotiomycetes</taxon>
        <taxon>Helotiales</taxon>
        <taxon>Hyaloscyphaceae</taxon>
        <taxon>Hyaloscypha</taxon>
    </lineage>
</organism>
<keyword evidence="8" id="KW-1133">Transmembrane helix</keyword>
<dbReference type="EMBL" id="KZ613473">
    <property type="protein sequence ID" value="PMD24362.1"/>
    <property type="molecule type" value="Genomic_DNA"/>
</dbReference>
<evidence type="ECO:0000256" key="4">
    <source>
        <dbReference type="ARBA" id="ARBA00020410"/>
    </source>
</evidence>
<evidence type="ECO:0000256" key="9">
    <source>
        <dbReference type="ARBA" id="ARBA00023136"/>
    </source>
</evidence>
<comment type="subcellular location">
    <subcellularLocation>
        <location evidence="11">Endoplasmic reticulum membrane</location>
        <topology evidence="11">Single-pass membrane protein</topology>
    </subcellularLocation>
    <subcellularLocation>
        <location evidence="1">Endoplasmic reticulum membrane</location>
        <topology evidence="1">Single-pass type III membrane protein</topology>
    </subcellularLocation>
</comment>
<keyword evidence="9" id="KW-0472">Membrane</keyword>
<comment type="pathway">
    <text evidence="2 11">Glycolipid biosynthesis; glycosylphosphatidylinositol-anchor biosynthesis.</text>
</comment>
<evidence type="ECO:0000256" key="3">
    <source>
        <dbReference type="ARBA" id="ARBA00010345"/>
    </source>
</evidence>
<dbReference type="PANTHER" id="PTHR28533">
    <property type="entry name" value="PROTEIN PBN1"/>
    <property type="match status" value="1"/>
</dbReference>
<dbReference type="OrthoDB" id="5546453at2759"/>
<name>A0A2J6QDM3_9HELO</name>
<keyword evidence="6" id="KW-0812">Transmembrane</keyword>
<evidence type="ECO:0000256" key="5">
    <source>
        <dbReference type="ARBA" id="ARBA00022502"/>
    </source>
</evidence>
<dbReference type="GO" id="GO:1990529">
    <property type="term" value="C:glycosylphosphatidylinositol-mannosyltransferase I complex"/>
    <property type="evidence" value="ECO:0007669"/>
    <property type="project" value="TreeGrafter"/>
</dbReference>
<evidence type="ECO:0000256" key="1">
    <source>
        <dbReference type="ARBA" id="ARBA00004643"/>
    </source>
</evidence>
<evidence type="ECO:0000256" key="10">
    <source>
        <dbReference type="ARBA" id="ARBA00023180"/>
    </source>
</evidence>
<comment type="function">
    <text evidence="11">Required for proper folding and/or the stability of a subset of proteins in the endoplasmic reticulum. Component of glycosylphosphatidylinositol-mannosyltransferase 1 which transfers the first of the 4 mannoses in the GPI-anchor precursors during GPI-anchor biosynthesis. Probably acts by stabilizing the mannosyltransferase GPI14.</text>
</comment>
<gene>
    <name evidence="12" type="ORF">NA56DRAFT_677931</name>
</gene>
<dbReference type="UniPathway" id="UPA00196"/>
<dbReference type="GO" id="GO:0006506">
    <property type="term" value="P:GPI anchor biosynthetic process"/>
    <property type="evidence" value="ECO:0007669"/>
    <property type="project" value="UniProtKB-UniPathway"/>
</dbReference>
<evidence type="ECO:0000256" key="2">
    <source>
        <dbReference type="ARBA" id="ARBA00004687"/>
    </source>
</evidence>
<keyword evidence="10" id="KW-0325">Glycoprotein</keyword>